<keyword evidence="3 9" id="KW-0479">Metal-binding</keyword>
<dbReference type="CDD" id="cd03411">
    <property type="entry name" value="Ferrochelatase_N"/>
    <property type="match status" value="1"/>
</dbReference>
<dbReference type="NCBIfam" id="TIGR00109">
    <property type="entry name" value="hemH"/>
    <property type="match status" value="1"/>
</dbReference>
<feature type="binding site" evidence="9">
    <location>
        <position position="302"/>
    </location>
    <ligand>
        <name>Fe(2+)</name>
        <dbReference type="ChEBI" id="CHEBI:29033"/>
    </ligand>
</feature>
<comment type="catalytic activity">
    <reaction evidence="8">
        <text>Fe-coproporphyrin III + 2 H(+) = coproporphyrin III + Fe(2+)</text>
        <dbReference type="Rhea" id="RHEA:49572"/>
        <dbReference type="ChEBI" id="CHEBI:15378"/>
        <dbReference type="ChEBI" id="CHEBI:29033"/>
        <dbReference type="ChEBI" id="CHEBI:68438"/>
        <dbReference type="ChEBI" id="CHEBI:131725"/>
        <dbReference type="EC" id="4.99.1.9"/>
    </reaction>
    <physiologicalReaction direction="right-to-left" evidence="8">
        <dbReference type="Rhea" id="RHEA:49574"/>
    </physiologicalReaction>
</comment>
<dbReference type="CDD" id="cd00419">
    <property type="entry name" value="Ferrochelatase_C"/>
    <property type="match status" value="1"/>
</dbReference>
<comment type="similarity">
    <text evidence="1 9 10">Belongs to the ferrochelatase family.</text>
</comment>
<evidence type="ECO:0000256" key="5">
    <source>
        <dbReference type="ARBA" id="ARBA00023133"/>
    </source>
</evidence>
<comment type="catalytic activity">
    <reaction evidence="9 10">
        <text>heme b + 2 H(+) = protoporphyrin IX + Fe(2+)</text>
        <dbReference type="Rhea" id="RHEA:22584"/>
        <dbReference type="ChEBI" id="CHEBI:15378"/>
        <dbReference type="ChEBI" id="CHEBI:29033"/>
        <dbReference type="ChEBI" id="CHEBI:57306"/>
        <dbReference type="ChEBI" id="CHEBI:60344"/>
        <dbReference type="EC" id="4.98.1.1"/>
    </reaction>
</comment>
<sequence>MDENSKEYNSILMSANNDHYGLKNSNRNIGILLVNLGTPKSTKINDIREYIGSFLSDNRVVELPRFIWQIILRTIVLRTRPRKLKKLYDKIWMPEGSPLYVYSKLQALKLERIFLQNNINVQIKFCMRYGYPSIKESLDSLIDGSCEKILLFPLFPQYSSSTTGSIVEYVGRRLICKRDIPEFRYIKRFSSSKFYIDSLVTNIHNYWNTHGFPNSLVVSFHGLPQNSIDKGDPYYKDCIETFTLLSSQLNFDKNIIYISFQSKFGYSKWIKPCTSEILVDLANRGVSRVDVVCPGFVSDCLETLEEINEQCRHLFLSSGGRDFHYINALNDNEDWINGLENLIKTHIYDWV</sequence>
<evidence type="ECO:0000256" key="4">
    <source>
        <dbReference type="ARBA" id="ARBA00023004"/>
    </source>
</evidence>
<dbReference type="GO" id="GO:0004325">
    <property type="term" value="F:ferrochelatase activity"/>
    <property type="evidence" value="ECO:0007669"/>
    <property type="project" value="UniProtKB-UniRule"/>
</dbReference>
<dbReference type="Pfam" id="PF00762">
    <property type="entry name" value="Ferrochelatase"/>
    <property type="match status" value="1"/>
</dbReference>
<dbReference type="FunFam" id="3.40.50.1400:FF:000002">
    <property type="entry name" value="Ferrochelatase"/>
    <property type="match status" value="1"/>
</dbReference>
<dbReference type="InterPro" id="IPR001015">
    <property type="entry name" value="Ferrochelatase"/>
</dbReference>
<gene>
    <name evidence="9 11" type="primary">hemH</name>
</gene>
<keyword evidence="4 9" id="KW-0408">Iron</keyword>
<dbReference type="AlphaFoldDB" id="G1C9K3"/>
<keyword evidence="2 9" id="KW-0963">Cytoplasm</keyword>
<reference evidence="11" key="1">
    <citation type="journal article" date="2011" name="PLoS ONE">
        <title>Identification and Phylogenetic Analysis of Heme Synthesis Genes in Trypanosomatids and Their Bacterial Endosymbionts.</title>
        <authorList>
            <person name="Alves J.M.P."/>
            <person name="Voegtly L.J."/>
            <person name="Matveyev A.V."/>
            <person name="Lara A.M."/>
            <person name="da Silva F.M."/>
            <person name="Serrano M.G."/>
            <person name="Buck G.A."/>
            <person name="Teixeira M.M.G."/>
            <person name="Camargo E.P."/>
        </authorList>
    </citation>
    <scope>NUCLEOTIDE SEQUENCE</scope>
</reference>
<dbReference type="InterPro" id="IPR033659">
    <property type="entry name" value="Ferrochelatase_N"/>
</dbReference>
<comment type="pathway">
    <text evidence="9 10">Porphyrin-containing compound metabolism; protoheme biosynthesis; protoheme from protoporphyrin-IX: step 1/1.</text>
</comment>
<evidence type="ECO:0000256" key="1">
    <source>
        <dbReference type="ARBA" id="ARBA00007718"/>
    </source>
</evidence>
<evidence type="ECO:0000256" key="6">
    <source>
        <dbReference type="ARBA" id="ARBA00023239"/>
    </source>
</evidence>
<comment type="subcellular location">
    <subcellularLocation>
        <location evidence="9 10">Cytoplasm</location>
    </subcellularLocation>
</comment>
<feature type="binding site" evidence="9">
    <location>
        <position position="221"/>
    </location>
    <ligand>
        <name>Fe(2+)</name>
        <dbReference type="ChEBI" id="CHEBI:29033"/>
    </ligand>
</feature>
<keyword evidence="7 9" id="KW-0627">Porphyrin biosynthesis</keyword>
<name>G1C9K3_9PROT</name>
<dbReference type="HAMAP" id="MF_00323">
    <property type="entry name" value="Ferrochelatase"/>
    <property type="match status" value="1"/>
</dbReference>
<organism evidence="11">
    <name type="scientific">Candidatus Kinetoplastidibacterium crithidiae</name>
    <dbReference type="NCBI Taxonomy" id="33056"/>
    <lineage>
        <taxon>Bacteria</taxon>
        <taxon>Pseudomonadati</taxon>
        <taxon>Pseudomonadota</taxon>
        <taxon>Betaproteobacteria</taxon>
        <taxon>Candidatus Kinetoplastidibacterium</taxon>
    </lineage>
</organism>
<evidence type="ECO:0000256" key="7">
    <source>
        <dbReference type="ARBA" id="ARBA00023244"/>
    </source>
</evidence>
<comment type="function">
    <text evidence="9 10">Catalyzes the ferrous insertion into protoporphyrin IX.</text>
</comment>
<dbReference type="GO" id="GO:0046872">
    <property type="term" value="F:metal ion binding"/>
    <property type="evidence" value="ECO:0007669"/>
    <property type="project" value="UniProtKB-KW"/>
</dbReference>
<evidence type="ECO:0000256" key="3">
    <source>
        <dbReference type="ARBA" id="ARBA00022723"/>
    </source>
</evidence>
<dbReference type="UniPathway" id="UPA00252">
    <property type="reaction ID" value="UER00325"/>
</dbReference>
<protein>
    <recommendedName>
        <fullName evidence="9 10">Ferrochelatase</fullName>
        <ecNumber evidence="9 10">4.98.1.1</ecNumber>
    </recommendedName>
    <alternativeName>
        <fullName evidence="9">Heme synthase</fullName>
    </alternativeName>
    <alternativeName>
        <fullName evidence="9">Protoheme ferro-lyase</fullName>
    </alternativeName>
</protein>
<dbReference type="InterPro" id="IPR019772">
    <property type="entry name" value="Ferrochelatase_AS"/>
</dbReference>
<dbReference type="SUPFAM" id="SSF53800">
    <property type="entry name" value="Chelatase"/>
    <property type="match status" value="1"/>
</dbReference>
<dbReference type="PROSITE" id="PS00534">
    <property type="entry name" value="FERROCHELATASE"/>
    <property type="match status" value="1"/>
</dbReference>
<evidence type="ECO:0000256" key="9">
    <source>
        <dbReference type="HAMAP-Rule" id="MF_00323"/>
    </source>
</evidence>
<evidence type="ECO:0000256" key="10">
    <source>
        <dbReference type="RuleBase" id="RU000607"/>
    </source>
</evidence>
<evidence type="ECO:0000256" key="8">
    <source>
        <dbReference type="ARBA" id="ARBA00024536"/>
    </source>
</evidence>
<evidence type="ECO:0000313" key="11">
    <source>
        <dbReference type="EMBL" id="AEM25256.1"/>
    </source>
</evidence>
<dbReference type="PANTHER" id="PTHR11108:SF1">
    <property type="entry name" value="FERROCHELATASE, MITOCHONDRIAL"/>
    <property type="match status" value="1"/>
</dbReference>
<dbReference type="InterPro" id="IPR033644">
    <property type="entry name" value="Ferrochelatase_C"/>
</dbReference>
<evidence type="ECO:0000256" key="2">
    <source>
        <dbReference type="ARBA" id="ARBA00022490"/>
    </source>
</evidence>
<dbReference type="GO" id="GO:0005737">
    <property type="term" value="C:cytoplasm"/>
    <property type="evidence" value="ECO:0007669"/>
    <property type="project" value="UniProtKB-SubCell"/>
</dbReference>
<proteinExistence type="inferred from homology"/>
<dbReference type="EC" id="4.98.1.1" evidence="9 10"/>
<dbReference type="EMBL" id="JF756598">
    <property type="protein sequence ID" value="AEM25256.1"/>
    <property type="molecule type" value="Genomic_DNA"/>
</dbReference>
<dbReference type="Gene3D" id="3.40.50.1400">
    <property type="match status" value="2"/>
</dbReference>
<keyword evidence="6 9" id="KW-0456">Lyase</keyword>
<keyword evidence="5 9" id="KW-0350">Heme biosynthesis</keyword>
<dbReference type="PANTHER" id="PTHR11108">
    <property type="entry name" value="FERROCHELATASE"/>
    <property type="match status" value="1"/>
</dbReference>
<dbReference type="GO" id="GO:0006783">
    <property type="term" value="P:heme biosynthetic process"/>
    <property type="evidence" value="ECO:0007669"/>
    <property type="project" value="UniProtKB-UniRule"/>
</dbReference>
<accession>G1C9K3</accession>